<keyword evidence="6 13" id="KW-0812">Transmembrane</keyword>
<evidence type="ECO:0000313" key="15">
    <source>
        <dbReference type="Proteomes" id="UP001307849"/>
    </source>
</evidence>
<evidence type="ECO:0000256" key="12">
    <source>
        <dbReference type="SAM" id="MobiDB-lite"/>
    </source>
</evidence>
<evidence type="ECO:0000256" key="2">
    <source>
        <dbReference type="ARBA" id="ARBA00004298"/>
    </source>
</evidence>
<evidence type="ECO:0000256" key="10">
    <source>
        <dbReference type="ARBA" id="ARBA00023128"/>
    </source>
</evidence>
<dbReference type="Proteomes" id="UP001307849">
    <property type="component" value="Unassembled WGS sequence"/>
</dbReference>
<dbReference type="InterPro" id="IPR012576">
    <property type="entry name" value="NDUFB3"/>
</dbReference>
<comment type="subcellular location">
    <subcellularLocation>
        <location evidence="2">Mitochondrion inner membrane</location>
        <topology evidence="2">Single-pass membrane protein</topology>
        <orientation evidence="2">Matrix side</orientation>
    </subcellularLocation>
</comment>
<dbReference type="EMBL" id="JAVHJM010000011">
    <property type="protein sequence ID" value="KAK6502568.1"/>
    <property type="molecule type" value="Genomic_DNA"/>
</dbReference>
<feature type="region of interest" description="Disordered" evidence="12">
    <location>
        <begin position="1"/>
        <end position="26"/>
    </location>
</feature>
<protein>
    <recommendedName>
        <fullName evidence="16">NADH-ubiquinone oxidoreductase B12 subunit</fullName>
    </recommendedName>
</protein>
<keyword evidence="10" id="KW-0496">Mitochondrion</keyword>
<evidence type="ECO:0000256" key="6">
    <source>
        <dbReference type="ARBA" id="ARBA00022692"/>
    </source>
</evidence>
<evidence type="ECO:0000256" key="5">
    <source>
        <dbReference type="ARBA" id="ARBA00022660"/>
    </source>
</evidence>
<keyword evidence="8" id="KW-0249">Electron transport</keyword>
<evidence type="ECO:0000256" key="11">
    <source>
        <dbReference type="ARBA" id="ARBA00023136"/>
    </source>
</evidence>
<evidence type="ECO:0008006" key="16">
    <source>
        <dbReference type="Google" id="ProtNLM"/>
    </source>
</evidence>
<gene>
    <name evidence="14" type="ORF">TWF506_003147</name>
</gene>
<dbReference type="GO" id="GO:0032981">
    <property type="term" value="P:mitochondrial respiratory chain complex I assembly"/>
    <property type="evidence" value="ECO:0007669"/>
    <property type="project" value="TreeGrafter"/>
</dbReference>
<evidence type="ECO:0000256" key="3">
    <source>
        <dbReference type="ARBA" id="ARBA00005667"/>
    </source>
</evidence>
<dbReference type="AlphaFoldDB" id="A0AAN8NHR0"/>
<keyword evidence="15" id="KW-1185">Reference proteome</keyword>
<comment type="similarity">
    <text evidence="3">Belongs to the complex I NDUFB3 subunit family.</text>
</comment>
<keyword evidence="7" id="KW-0999">Mitochondrion inner membrane</keyword>
<reference evidence="14 15" key="1">
    <citation type="submission" date="2019-10" db="EMBL/GenBank/DDBJ databases">
        <authorList>
            <person name="Palmer J.M."/>
        </authorList>
    </citation>
    <scope>NUCLEOTIDE SEQUENCE [LARGE SCALE GENOMIC DNA]</scope>
    <source>
        <strain evidence="14 15">TWF506</strain>
    </source>
</reference>
<keyword evidence="4" id="KW-0813">Transport</keyword>
<keyword evidence="5" id="KW-0679">Respiratory chain</keyword>
<dbReference type="PANTHER" id="PTHR15082:SF2">
    <property type="entry name" value="NADH DEHYDROGENASE [UBIQUINONE] 1 BETA SUBCOMPLEX SUBUNIT 3"/>
    <property type="match status" value="1"/>
</dbReference>
<proteinExistence type="inferred from homology"/>
<evidence type="ECO:0000256" key="8">
    <source>
        <dbReference type="ARBA" id="ARBA00022982"/>
    </source>
</evidence>
<evidence type="ECO:0000256" key="1">
    <source>
        <dbReference type="ARBA" id="ARBA00003195"/>
    </source>
</evidence>
<dbReference type="Pfam" id="PF08122">
    <property type="entry name" value="NDUF_B12"/>
    <property type="match status" value="1"/>
</dbReference>
<evidence type="ECO:0000256" key="13">
    <source>
        <dbReference type="SAM" id="Phobius"/>
    </source>
</evidence>
<evidence type="ECO:0000256" key="9">
    <source>
        <dbReference type="ARBA" id="ARBA00022989"/>
    </source>
</evidence>
<name>A0AAN8NHR0_9PEZI</name>
<feature type="compositionally biased region" description="Polar residues" evidence="12">
    <location>
        <begin position="16"/>
        <end position="26"/>
    </location>
</feature>
<dbReference type="PANTHER" id="PTHR15082">
    <property type="entry name" value="NADH-UBIQUINONE OXIDOREDUCTASE B12 SUBUNIT"/>
    <property type="match status" value="1"/>
</dbReference>
<evidence type="ECO:0000313" key="14">
    <source>
        <dbReference type="EMBL" id="KAK6502568.1"/>
    </source>
</evidence>
<dbReference type="GO" id="GO:0005743">
    <property type="term" value="C:mitochondrial inner membrane"/>
    <property type="evidence" value="ECO:0007669"/>
    <property type="project" value="UniProtKB-SubCell"/>
</dbReference>
<evidence type="ECO:0000256" key="7">
    <source>
        <dbReference type="ARBA" id="ARBA00022792"/>
    </source>
</evidence>
<evidence type="ECO:0000256" key="4">
    <source>
        <dbReference type="ARBA" id="ARBA00022448"/>
    </source>
</evidence>
<dbReference type="GO" id="GO:0022900">
    <property type="term" value="P:electron transport chain"/>
    <property type="evidence" value="ECO:0007669"/>
    <property type="project" value="InterPro"/>
</dbReference>
<accession>A0AAN8NHR0</accession>
<sequence>MFRRPQPLTKPHLTRSPATPNQAFQHPKQTTACRSNIQSPFSHFHLHSVTSIGLYRHRKFSSYISMVSPATKYIPITAIMVEKFNPQSLLRAGRNLPDPWARREAWRYSGPFTRINRFRGFFPGFGIASAAFAVYCAAEYMFFPAKSHGHGHDDGHGEGHH</sequence>
<feature type="transmembrane region" description="Helical" evidence="13">
    <location>
        <begin position="121"/>
        <end position="143"/>
    </location>
</feature>
<comment type="function">
    <text evidence="1">Accessory subunit of the mitochondrial membrane respiratory chain NADH dehydrogenase (Complex I), that is believed not to be involved in catalysis. Complex I functions in the transfer of electrons from NADH to the respiratory chain. The immediate electron acceptor for the enzyme is believed to be ubiquinone.</text>
</comment>
<comment type="caution">
    <text evidence="14">The sequence shown here is derived from an EMBL/GenBank/DDBJ whole genome shotgun (WGS) entry which is preliminary data.</text>
</comment>
<keyword evidence="11 13" id="KW-0472">Membrane</keyword>
<organism evidence="14 15">
    <name type="scientific">Arthrobotrys conoides</name>
    <dbReference type="NCBI Taxonomy" id="74498"/>
    <lineage>
        <taxon>Eukaryota</taxon>
        <taxon>Fungi</taxon>
        <taxon>Dikarya</taxon>
        <taxon>Ascomycota</taxon>
        <taxon>Pezizomycotina</taxon>
        <taxon>Orbiliomycetes</taxon>
        <taxon>Orbiliales</taxon>
        <taxon>Orbiliaceae</taxon>
        <taxon>Arthrobotrys</taxon>
    </lineage>
</organism>
<keyword evidence="9 13" id="KW-1133">Transmembrane helix</keyword>